<dbReference type="KEGG" id="sis:LS215_2993"/>
<dbReference type="EMBL" id="CP001399">
    <property type="protein sequence ID" value="ACP34704.1"/>
    <property type="molecule type" value="Genomic_DNA"/>
</dbReference>
<gene>
    <name evidence="1" type="ordered locus">LS215_2993</name>
</gene>
<name>C3MM81_SACI2</name>
<sequence>MILGLPIKEISELLIEWDNDYQDIISSLNKNGYKVNVEHTLKNLGFIYAKKK</sequence>
<accession>C3MM81</accession>
<dbReference type="HOGENOM" id="CLU_3075527_0_0_2"/>
<proteinExistence type="predicted"/>
<evidence type="ECO:0000313" key="1">
    <source>
        <dbReference type="EMBL" id="ACP34704.1"/>
    </source>
</evidence>
<dbReference type="Proteomes" id="UP000001747">
    <property type="component" value="Chromosome"/>
</dbReference>
<reference evidence="1 2" key="1">
    <citation type="journal article" date="2009" name="Proc. Natl. Acad. Sci. U.S.A.">
        <title>Biogeography of the Sulfolobus islandicus pan-genome.</title>
        <authorList>
            <person name="Reno M.L."/>
            <person name="Held N.L."/>
            <person name="Fields C.J."/>
            <person name="Burke P.V."/>
            <person name="Whitaker R.J."/>
        </authorList>
    </citation>
    <scope>NUCLEOTIDE SEQUENCE [LARGE SCALE GENOMIC DNA]</scope>
    <source>
        <strain evidence="2">L.S.2.15 / Lassen #1</strain>
    </source>
</reference>
<organism evidence="1 2">
    <name type="scientific">Saccharolobus islandicus (strain L.S.2.15 / Lassen #1)</name>
    <name type="common">Sulfolobus islandicus</name>
    <dbReference type="NCBI Taxonomy" id="429572"/>
    <lineage>
        <taxon>Archaea</taxon>
        <taxon>Thermoproteota</taxon>
        <taxon>Thermoprotei</taxon>
        <taxon>Sulfolobales</taxon>
        <taxon>Sulfolobaceae</taxon>
        <taxon>Saccharolobus</taxon>
    </lineage>
</organism>
<protein>
    <submittedName>
        <fullName evidence="1">Uncharacterized protein</fullName>
    </submittedName>
</protein>
<dbReference type="AlphaFoldDB" id="C3MM81"/>
<evidence type="ECO:0000313" key="2">
    <source>
        <dbReference type="Proteomes" id="UP000001747"/>
    </source>
</evidence>